<dbReference type="RefSeq" id="WP_184155175.1">
    <property type="nucleotide sequence ID" value="NZ_JACHFM010000008.1"/>
</dbReference>
<dbReference type="PANTHER" id="PTHR13696">
    <property type="entry name" value="P-LOOP CONTAINING NUCLEOSIDE TRIPHOSPHATE HYDROLASE"/>
    <property type="match status" value="1"/>
</dbReference>
<dbReference type="PIRSF" id="PIRSF009320">
    <property type="entry name" value="Nuc_binding_HP_1000"/>
    <property type="match status" value="1"/>
</dbReference>
<dbReference type="Pfam" id="PF07015">
    <property type="entry name" value="VirC1"/>
    <property type="match status" value="1"/>
</dbReference>
<comment type="caution">
    <text evidence="1">The sequence shown here is derived from an EMBL/GenBank/DDBJ whole genome shotgun (WGS) entry which is preliminary data.</text>
</comment>
<sequence>MKLISFVSLKGGAGKTTALSALCSALLARGRKVALLEGDENAPISQWRSYAKAAGRWDDTCQIYFAADLDSFEKAVVEAEKQGVEFMLADTHGGGSEINSIVVANSALVIVPTAITTYDIDEAVNTMEFVHDQIEEEGTNTLIALLVTKLPHTPNKSRQIEIDRLEVFPMLATKLRDRDAYASMKRDGMLHLTVRAKELDPASRISAKHFKIAMAEADELATDVLVALEE</sequence>
<dbReference type="InterPro" id="IPR009744">
    <property type="entry name" value="VirC1"/>
</dbReference>
<proteinExistence type="predicted"/>
<evidence type="ECO:0000313" key="2">
    <source>
        <dbReference type="Proteomes" id="UP000549457"/>
    </source>
</evidence>
<dbReference type="PANTHER" id="PTHR13696:SF96">
    <property type="entry name" value="COBQ_COBB_MIND_PARA NUCLEOTIDE BINDING DOMAIN-CONTAINING PROTEIN"/>
    <property type="match status" value="1"/>
</dbReference>
<dbReference type="Proteomes" id="UP000549457">
    <property type="component" value="Unassembled WGS sequence"/>
</dbReference>
<dbReference type="Gene3D" id="3.40.50.300">
    <property type="entry name" value="P-loop containing nucleotide triphosphate hydrolases"/>
    <property type="match status" value="1"/>
</dbReference>
<reference evidence="1 2" key="1">
    <citation type="submission" date="2020-08" db="EMBL/GenBank/DDBJ databases">
        <title>Genomic Encyclopedia of Type Strains, Phase IV (KMG-IV): sequencing the most valuable type-strain genomes for metagenomic binning, comparative biology and taxonomic classification.</title>
        <authorList>
            <person name="Goeker M."/>
        </authorList>
    </citation>
    <scope>NUCLEOTIDE SEQUENCE [LARGE SCALE GENOMIC DNA]</scope>
    <source>
        <strain evidence="1 2">DSM 101730</strain>
    </source>
</reference>
<dbReference type="SUPFAM" id="SSF52540">
    <property type="entry name" value="P-loop containing nucleoside triphosphate hydrolases"/>
    <property type="match status" value="1"/>
</dbReference>
<dbReference type="CDD" id="cd02042">
    <property type="entry name" value="ParAB_family"/>
    <property type="match status" value="1"/>
</dbReference>
<dbReference type="EMBL" id="JACHFM010000008">
    <property type="protein sequence ID" value="MBB5224451.1"/>
    <property type="molecule type" value="Genomic_DNA"/>
</dbReference>
<accession>A0A840SZD4</accession>
<name>A0A840SZD4_9RHOB</name>
<dbReference type="AlphaFoldDB" id="A0A840SZD4"/>
<evidence type="ECO:0000313" key="1">
    <source>
        <dbReference type="EMBL" id="MBB5224451.1"/>
    </source>
</evidence>
<keyword evidence="2" id="KW-1185">Reference proteome</keyword>
<dbReference type="InterPro" id="IPR027417">
    <property type="entry name" value="P-loop_NTPase"/>
</dbReference>
<organism evidence="1 2">
    <name type="scientific">Amaricoccus macauensis</name>
    <dbReference type="NCBI Taxonomy" id="57001"/>
    <lineage>
        <taxon>Bacteria</taxon>
        <taxon>Pseudomonadati</taxon>
        <taxon>Pseudomonadota</taxon>
        <taxon>Alphaproteobacteria</taxon>
        <taxon>Rhodobacterales</taxon>
        <taxon>Paracoccaceae</taxon>
        <taxon>Amaricoccus</taxon>
    </lineage>
</organism>
<protein>
    <submittedName>
        <fullName evidence="1">Cellulose biosynthesis protein BcsQ</fullName>
    </submittedName>
</protein>
<dbReference type="InterPro" id="IPR050678">
    <property type="entry name" value="DNA_Partitioning_ATPase"/>
</dbReference>
<gene>
    <name evidence="1" type="ORF">HNP73_004422</name>
</gene>